<feature type="transmembrane region" description="Helical" evidence="7">
    <location>
        <begin position="149"/>
        <end position="171"/>
    </location>
</feature>
<comment type="caution">
    <text evidence="9">The sequence shown here is derived from an EMBL/GenBank/DDBJ whole genome shotgun (WGS) entry which is preliminary data.</text>
</comment>
<evidence type="ECO:0000256" key="1">
    <source>
        <dbReference type="ARBA" id="ARBA00004651"/>
    </source>
</evidence>
<dbReference type="Pfam" id="PF19300">
    <property type="entry name" value="BPD_transp_1_N"/>
    <property type="match status" value="1"/>
</dbReference>
<proteinExistence type="inferred from homology"/>
<evidence type="ECO:0000256" key="6">
    <source>
        <dbReference type="ARBA" id="ARBA00023136"/>
    </source>
</evidence>
<evidence type="ECO:0000256" key="3">
    <source>
        <dbReference type="ARBA" id="ARBA00022475"/>
    </source>
</evidence>
<keyword evidence="2 7" id="KW-0813">Transport</keyword>
<keyword evidence="10" id="KW-1185">Reference proteome</keyword>
<evidence type="ECO:0000313" key="10">
    <source>
        <dbReference type="Proteomes" id="UP000774750"/>
    </source>
</evidence>
<dbReference type="EMBL" id="JACJKY010000019">
    <property type="protein sequence ID" value="MBM6921557.1"/>
    <property type="molecule type" value="Genomic_DNA"/>
</dbReference>
<evidence type="ECO:0000256" key="4">
    <source>
        <dbReference type="ARBA" id="ARBA00022692"/>
    </source>
</evidence>
<feature type="transmembrane region" description="Helical" evidence="7">
    <location>
        <begin position="106"/>
        <end position="129"/>
    </location>
</feature>
<sequence>MAKYILKRLLYLVFVFFIVSIIMFFIYKSVPGDPARMMIDSSKQSVDPERYEQMYQAAREQLGLDKPLPVQYVSWITNMLKGDLGFSTQYRQPVSQIVGVPMGNTIMLNLVSMVLVFLITIPLGIITAVKKNSPLDNAVQVGTVVGYSLPSFVIALLFIFLFANLMPIFPISGMNAPGMTGDGMDVFLDRMYHMALPCIVMTFASLGGITRYVRAAMIDVLRQDYIRTARAKGLREKVVIYSHAFRNALIPIVTVLTGWLVSVFGGSVVIETIFLWNGIGKVLYDALMQRDFMVVLAMQMFYVIITLAGNLLMDLAYMLVDPRVKLGN</sequence>
<dbReference type="PANTHER" id="PTHR43163">
    <property type="entry name" value="DIPEPTIDE TRANSPORT SYSTEM PERMEASE PROTEIN DPPB-RELATED"/>
    <property type="match status" value="1"/>
</dbReference>
<feature type="transmembrane region" description="Helical" evidence="7">
    <location>
        <begin position="191"/>
        <end position="213"/>
    </location>
</feature>
<dbReference type="InterPro" id="IPR045621">
    <property type="entry name" value="BPD_transp_1_N"/>
</dbReference>
<accession>A0A938X6U1</accession>
<organism evidence="9 10">
    <name type="scientific">Merdimmobilis hominis</name>
    <dbReference type="NCBI Taxonomy" id="2897707"/>
    <lineage>
        <taxon>Bacteria</taxon>
        <taxon>Bacillati</taxon>
        <taxon>Bacillota</taxon>
        <taxon>Clostridia</taxon>
        <taxon>Eubacteriales</taxon>
        <taxon>Oscillospiraceae</taxon>
        <taxon>Merdimmobilis</taxon>
    </lineage>
</organism>
<evidence type="ECO:0000256" key="5">
    <source>
        <dbReference type="ARBA" id="ARBA00022989"/>
    </source>
</evidence>
<evidence type="ECO:0000256" key="2">
    <source>
        <dbReference type="ARBA" id="ARBA00022448"/>
    </source>
</evidence>
<dbReference type="PROSITE" id="PS50928">
    <property type="entry name" value="ABC_TM1"/>
    <property type="match status" value="1"/>
</dbReference>
<dbReference type="InterPro" id="IPR000515">
    <property type="entry name" value="MetI-like"/>
</dbReference>
<dbReference type="RefSeq" id="WP_204447610.1">
    <property type="nucleotide sequence ID" value="NZ_JACJKY010000019.1"/>
</dbReference>
<comment type="similarity">
    <text evidence="7">Belongs to the binding-protein-dependent transport system permease family.</text>
</comment>
<keyword evidence="3" id="KW-1003">Cell membrane</keyword>
<reference evidence="9" key="1">
    <citation type="submission" date="2020-08" db="EMBL/GenBank/DDBJ databases">
        <authorList>
            <person name="Cejkova D."/>
            <person name="Kubasova T."/>
            <person name="Jahodarova E."/>
            <person name="Rychlik I."/>
        </authorList>
    </citation>
    <scope>NUCLEOTIDE SEQUENCE</scope>
    <source>
        <strain evidence="9">An559</strain>
    </source>
</reference>
<comment type="subcellular location">
    <subcellularLocation>
        <location evidence="1 7">Cell membrane</location>
        <topology evidence="1 7">Multi-pass membrane protein</topology>
    </subcellularLocation>
</comment>
<dbReference type="SUPFAM" id="SSF161098">
    <property type="entry name" value="MetI-like"/>
    <property type="match status" value="1"/>
</dbReference>
<evidence type="ECO:0000313" key="9">
    <source>
        <dbReference type="EMBL" id="MBM6921557.1"/>
    </source>
</evidence>
<evidence type="ECO:0000259" key="8">
    <source>
        <dbReference type="PROSITE" id="PS50928"/>
    </source>
</evidence>
<dbReference type="InterPro" id="IPR035906">
    <property type="entry name" value="MetI-like_sf"/>
</dbReference>
<dbReference type="GO" id="GO:0055085">
    <property type="term" value="P:transmembrane transport"/>
    <property type="evidence" value="ECO:0007669"/>
    <property type="project" value="InterPro"/>
</dbReference>
<feature type="transmembrane region" description="Helical" evidence="7">
    <location>
        <begin position="296"/>
        <end position="320"/>
    </location>
</feature>
<dbReference type="Pfam" id="PF00528">
    <property type="entry name" value="BPD_transp_1"/>
    <property type="match status" value="1"/>
</dbReference>
<dbReference type="PANTHER" id="PTHR43163:SF6">
    <property type="entry name" value="DIPEPTIDE TRANSPORT SYSTEM PERMEASE PROTEIN DPPB-RELATED"/>
    <property type="match status" value="1"/>
</dbReference>
<evidence type="ECO:0000256" key="7">
    <source>
        <dbReference type="RuleBase" id="RU363032"/>
    </source>
</evidence>
<reference evidence="9" key="2">
    <citation type="journal article" date="2021" name="Sci. Rep.">
        <title>The distribution of antibiotic resistance genes in chicken gut microbiota commensals.</title>
        <authorList>
            <person name="Juricova H."/>
            <person name="Matiasovicova J."/>
            <person name="Kubasova T."/>
            <person name="Cejkova D."/>
            <person name="Rychlik I."/>
        </authorList>
    </citation>
    <scope>NUCLEOTIDE SEQUENCE</scope>
    <source>
        <strain evidence="9">An559</strain>
    </source>
</reference>
<keyword evidence="5 7" id="KW-1133">Transmembrane helix</keyword>
<keyword evidence="4 7" id="KW-0812">Transmembrane</keyword>
<feature type="domain" description="ABC transmembrane type-1" evidence="8">
    <location>
        <begin position="102"/>
        <end position="313"/>
    </location>
</feature>
<dbReference type="Gene3D" id="1.10.3720.10">
    <property type="entry name" value="MetI-like"/>
    <property type="match status" value="1"/>
</dbReference>
<feature type="transmembrane region" description="Helical" evidence="7">
    <location>
        <begin position="9"/>
        <end position="27"/>
    </location>
</feature>
<dbReference type="AlphaFoldDB" id="A0A938X6U1"/>
<name>A0A938X6U1_9FIRM</name>
<keyword evidence="6 7" id="KW-0472">Membrane</keyword>
<dbReference type="GO" id="GO:0005886">
    <property type="term" value="C:plasma membrane"/>
    <property type="evidence" value="ECO:0007669"/>
    <property type="project" value="UniProtKB-SubCell"/>
</dbReference>
<protein>
    <submittedName>
        <fullName evidence="9">ABC transporter permease</fullName>
    </submittedName>
</protein>
<feature type="transmembrane region" description="Helical" evidence="7">
    <location>
        <begin position="249"/>
        <end position="276"/>
    </location>
</feature>
<gene>
    <name evidence="9" type="ORF">H6A12_10360</name>
</gene>
<dbReference type="Proteomes" id="UP000774750">
    <property type="component" value="Unassembled WGS sequence"/>
</dbReference>
<dbReference type="CDD" id="cd06261">
    <property type="entry name" value="TM_PBP2"/>
    <property type="match status" value="1"/>
</dbReference>